<feature type="transmembrane region" description="Helical" evidence="7">
    <location>
        <begin position="234"/>
        <end position="252"/>
    </location>
</feature>
<evidence type="ECO:0000256" key="7">
    <source>
        <dbReference type="SAM" id="Phobius"/>
    </source>
</evidence>
<comment type="subcellular location">
    <subcellularLocation>
        <location evidence="1">Membrane</location>
        <topology evidence="1">Multi-pass membrane protein</topology>
    </subcellularLocation>
</comment>
<dbReference type="RefSeq" id="WP_121484989.1">
    <property type="nucleotide sequence ID" value="NZ_QQXL01000004.1"/>
</dbReference>
<dbReference type="InterPro" id="IPR022764">
    <property type="entry name" value="Peptidase_S54_rhomboid_dom"/>
</dbReference>
<dbReference type="EMBL" id="QQXL01000004">
    <property type="protein sequence ID" value="RKW70336.1"/>
    <property type="molecule type" value="Genomic_DNA"/>
</dbReference>
<evidence type="ECO:0000256" key="6">
    <source>
        <dbReference type="ARBA" id="ARBA00023136"/>
    </source>
</evidence>
<keyword evidence="6 7" id="KW-0472">Membrane</keyword>
<feature type="domain" description="Peptidase S54 rhomboid" evidence="8">
    <location>
        <begin position="115"/>
        <end position="250"/>
    </location>
</feature>
<evidence type="ECO:0000256" key="5">
    <source>
        <dbReference type="ARBA" id="ARBA00022989"/>
    </source>
</evidence>
<feature type="transmembrane region" description="Helical" evidence="7">
    <location>
        <begin position="159"/>
        <end position="178"/>
    </location>
</feature>
<proteinExistence type="inferred from homology"/>
<sequence>MNQPYGGHVPAHDAPPVCPRHPDRVSYISCQRCGRPACVECQRPAPVGVQCVDCVRQGQERIPTVRSSNGVAIRQRPLLVTYSIIGLCVVMFGLQLVVPGLTELLLDYTPYLYLEPWRLLSGGFLHDDSSILSLHLAMNMLSLWFLGRALEPVVGHWRFAAIFLVGVLGGTVGVALLGNPLTPTLGASGGIFAIGGALLVELRKDRQNLIAMAVILGINLVYGFTIGSGVSWEAHVGGLVTGILLGFIFASGRKLKAREAYHAVLTLVLAAALSGVSVWVSYALLTGARAIG</sequence>
<name>A0A496PIL2_9MICC</name>
<evidence type="ECO:0000256" key="3">
    <source>
        <dbReference type="ARBA" id="ARBA00022692"/>
    </source>
</evidence>
<dbReference type="GO" id="GO:0016020">
    <property type="term" value="C:membrane"/>
    <property type="evidence" value="ECO:0007669"/>
    <property type="project" value="UniProtKB-SubCell"/>
</dbReference>
<evidence type="ECO:0000313" key="10">
    <source>
        <dbReference type="Proteomes" id="UP000273119"/>
    </source>
</evidence>
<evidence type="ECO:0000313" key="9">
    <source>
        <dbReference type="EMBL" id="RKW70336.1"/>
    </source>
</evidence>
<dbReference type="InterPro" id="IPR035952">
    <property type="entry name" value="Rhomboid-like_sf"/>
</dbReference>
<gene>
    <name evidence="9" type="ORF">DWQ67_07500</name>
</gene>
<comment type="caution">
    <text evidence="9">The sequence shown here is derived from an EMBL/GenBank/DDBJ whole genome shotgun (WGS) entry which is preliminary data.</text>
</comment>
<feature type="transmembrane region" description="Helical" evidence="7">
    <location>
        <begin position="78"/>
        <end position="98"/>
    </location>
</feature>
<dbReference type="Gene3D" id="1.20.1540.10">
    <property type="entry name" value="Rhomboid-like"/>
    <property type="match status" value="1"/>
</dbReference>
<dbReference type="SUPFAM" id="SSF144091">
    <property type="entry name" value="Rhomboid-like"/>
    <property type="match status" value="1"/>
</dbReference>
<dbReference type="GO" id="GO:0004252">
    <property type="term" value="F:serine-type endopeptidase activity"/>
    <property type="evidence" value="ECO:0007669"/>
    <property type="project" value="InterPro"/>
</dbReference>
<dbReference type="InterPro" id="IPR050925">
    <property type="entry name" value="Rhomboid_protease_S54"/>
</dbReference>
<dbReference type="Proteomes" id="UP000273119">
    <property type="component" value="Unassembled WGS sequence"/>
</dbReference>
<keyword evidence="9" id="KW-0645">Protease</keyword>
<evidence type="ECO:0000256" key="2">
    <source>
        <dbReference type="ARBA" id="ARBA00009045"/>
    </source>
</evidence>
<accession>A0A496PIL2</accession>
<dbReference type="AlphaFoldDB" id="A0A496PIL2"/>
<evidence type="ECO:0000259" key="8">
    <source>
        <dbReference type="Pfam" id="PF01694"/>
    </source>
</evidence>
<dbReference type="PANTHER" id="PTHR43731">
    <property type="entry name" value="RHOMBOID PROTEASE"/>
    <property type="match status" value="1"/>
</dbReference>
<evidence type="ECO:0000256" key="4">
    <source>
        <dbReference type="ARBA" id="ARBA00022801"/>
    </source>
</evidence>
<dbReference type="PANTHER" id="PTHR43731:SF14">
    <property type="entry name" value="PRESENILIN-ASSOCIATED RHOMBOID-LIKE PROTEIN, MITOCHONDRIAL"/>
    <property type="match status" value="1"/>
</dbReference>
<reference evidence="9 10" key="1">
    <citation type="submission" date="2018-07" db="EMBL/GenBank/DDBJ databases">
        <title>Arthrobacter sp. nov., isolated from raw cow's milk with high bacterial count.</title>
        <authorList>
            <person name="Hahne J."/>
            <person name="Isele D."/>
            <person name="Lipski A."/>
        </authorList>
    </citation>
    <scope>NUCLEOTIDE SEQUENCE [LARGE SCALE GENOMIC DNA]</scope>
    <source>
        <strain evidence="9 10">JZ R-183</strain>
    </source>
</reference>
<feature type="transmembrane region" description="Helical" evidence="7">
    <location>
        <begin position="129"/>
        <end position="147"/>
    </location>
</feature>
<keyword evidence="5 7" id="KW-1133">Transmembrane helix</keyword>
<keyword evidence="4" id="KW-0378">Hydrolase</keyword>
<keyword evidence="3 7" id="KW-0812">Transmembrane</keyword>
<feature type="transmembrane region" description="Helical" evidence="7">
    <location>
        <begin position="264"/>
        <end position="285"/>
    </location>
</feature>
<feature type="transmembrane region" description="Helical" evidence="7">
    <location>
        <begin position="209"/>
        <end position="228"/>
    </location>
</feature>
<feature type="transmembrane region" description="Helical" evidence="7">
    <location>
        <begin position="184"/>
        <end position="202"/>
    </location>
</feature>
<comment type="similarity">
    <text evidence="2">Belongs to the peptidase S54 family.</text>
</comment>
<protein>
    <submittedName>
        <fullName evidence="9">Rhomboid family intramembrane serine protease</fullName>
    </submittedName>
</protein>
<dbReference type="Pfam" id="PF01694">
    <property type="entry name" value="Rhomboid"/>
    <property type="match status" value="1"/>
</dbReference>
<keyword evidence="10" id="KW-1185">Reference proteome</keyword>
<organism evidence="9 10">
    <name type="scientific">Galactobacter caseinivorans</name>
    <dbReference type="NCBI Taxonomy" id="2676123"/>
    <lineage>
        <taxon>Bacteria</taxon>
        <taxon>Bacillati</taxon>
        <taxon>Actinomycetota</taxon>
        <taxon>Actinomycetes</taxon>
        <taxon>Micrococcales</taxon>
        <taxon>Micrococcaceae</taxon>
        <taxon>Galactobacter</taxon>
    </lineage>
</organism>
<dbReference type="GO" id="GO:0006508">
    <property type="term" value="P:proteolysis"/>
    <property type="evidence" value="ECO:0007669"/>
    <property type="project" value="UniProtKB-KW"/>
</dbReference>
<evidence type="ECO:0000256" key="1">
    <source>
        <dbReference type="ARBA" id="ARBA00004141"/>
    </source>
</evidence>